<accession>A0A7W8UA48</accession>
<keyword evidence="4" id="KW-1185">Reference proteome</keyword>
<dbReference type="AlphaFoldDB" id="A0A7W8UA48"/>
<dbReference type="RefSeq" id="WP_018324410.1">
    <property type="nucleotide sequence ID" value="NZ_JACHBK010000003.1"/>
</dbReference>
<feature type="domain" description="DUF2147" evidence="2">
    <location>
        <begin position="75"/>
        <end position="123"/>
    </location>
</feature>
<reference evidence="3 4" key="1">
    <citation type="submission" date="2020-08" db="EMBL/GenBank/DDBJ databases">
        <title>Genomic Encyclopedia of Type Strains, Phase IV (KMG-V): Genome sequencing to study the core and pangenomes of soil and plant-associated prokaryotes.</title>
        <authorList>
            <person name="Whitman W."/>
        </authorList>
    </citation>
    <scope>NUCLEOTIDE SEQUENCE [LARGE SCALE GENOMIC DNA]</scope>
    <source>
        <strain evidence="3 4">SEMIA 4084</strain>
    </source>
</reference>
<dbReference type="Proteomes" id="UP000585507">
    <property type="component" value="Unassembled WGS sequence"/>
</dbReference>
<keyword evidence="1" id="KW-0732">Signal</keyword>
<evidence type="ECO:0000259" key="2">
    <source>
        <dbReference type="Pfam" id="PF09917"/>
    </source>
</evidence>
<dbReference type="Gene3D" id="2.40.128.520">
    <property type="match status" value="1"/>
</dbReference>
<proteinExistence type="predicted"/>
<sequence>MSRIARRATAFAAAAFMSSAMLAIMSAGLASAADPILGNWKTELGDTAAIEQCGGGFCITLKNGKHAGQKIGAFEGQEGSYSGKITDPEANKTYNGTITVSGDTVTLKGCVMKVVCESQKWSRL</sequence>
<gene>
    <name evidence="3" type="ORF">GGD55_001697</name>
</gene>
<protein>
    <submittedName>
        <fullName evidence="3">Uncharacterized protein (DUF2147 family)</fullName>
    </submittedName>
</protein>
<feature type="signal peptide" evidence="1">
    <location>
        <begin position="1"/>
        <end position="32"/>
    </location>
</feature>
<dbReference type="PANTHER" id="PTHR36919">
    <property type="entry name" value="BLR1215 PROTEIN"/>
    <property type="match status" value="1"/>
</dbReference>
<evidence type="ECO:0000313" key="4">
    <source>
        <dbReference type="Proteomes" id="UP000585507"/>
    </source>
</evidence>
<comment type="caution">
    <text evidence="3">The sequence shown here is derived from an EMBL/GenBank/DDBJ whole genome shotgun (WGS) entry which is preliminary data.</text>
</comment>
<dbReference type="EMBL" id="JACHBK010000003">
    <property type="protein sequence ID" value="MBB5535014.1"/>
    <property type="molecule type" value="Genomic_DNA"/>
</dbReference>
<dbReference type="PANTHER" id="PTHR36919:SF2">
    <property type="entry name" value="BLL6627 PROTEIN"/>
    <property type="match status" value="1"/>
</dbReference>
<evidence type="ECO:0000256" key="1">
    <source>
        <dbReference type="SAM" id="SignalP"/>
    </source>
</evidence>
<feature type="chain" id="PRO_5030843207" evidence="1">
    <location>
        <begin position="33"/>
        <end position="124"/>
    </location>
</feature>
<evidence type="ECO:0000313" key="3">
    <source>
        <dbReference type="EMBL" id="MBB5535014.1"/>
    </source>
</evidence>
<dbReference type="Pfam" id="PF09917">
    <property type="entry name" value="DUF2147"/>
    <property type="match status" value="1"/>
</dbReference>
<dbReference type="InterPro" id="IPR019223">
    <property type="entry name" value="DUF2147"/>
</dbReference>
<name>A0A7W8UA48_9HYPH</name>
<organism evidence="3 4">
    <name type="scientific">Rhizobium giardinii</name>
    <dbReference type="NCBI Taxonomy" id="56731"/>
    <lineage>
        <taxon>Bacteria</taxon>
        <taxon>Pseudomonadati</taxon>
        <taxon>Pseudomonadota</taxon>
        <taxon>Alphaproteobacteria</taxon>
        <taxon>Hyphomicrobiales</taxon>
        <taxon>Rhizobiaceae</taxon>
        <taxon>Rhizobium/Agrobacterium group</taxon>
        <taxon>Rhizobium</taxon>
    </lineage>
</organism>